<keyword evidence="5 9" id="KW-0833">Ubl conjugation pathway</keyword>
<evidence type="ECO:0000256" key="1">
    <source>
        <dbReference type="ARBA" id="ARBA00000485"/>
    </source>
</evidence>
<dbReference type="GO" id="GO:0061631">
    <property type="term" value="F:ubiquitin conjugating enzyme activity"/>
    <property type="evidence" value="ECO:0007669"/>
    <property type="project" value="UniProtKB-EC"/>
</dbReference>
<protein>
    <recommendedName>
        <fullName evidence="2">E2 ubiquitin-conjugating enzyme</fullName>
        <ecNumber evidence="2">2.3.2.23</ecNumber>
    </recommendedName>
</protein>
<dbReference type="SMART" id="SM00212">
    <property type="entry name" value="UBCc"/>
    <property type="match status" value="1"/>
</dbReference>
<dbReference type="Gene3D" id="3.10.110.10">
    <property type="entry name" value="Ubiquitin Conjugating Enzyme"/>
    <property type="match status" value="1"/>
</dbReference>
<evidence type="ECO:0000256" key="8">
    <source>
        <dbReference type="PROSITE-ProRule" id="PRU10133"/>
    </source>
</evidence>
<dbReference type="InterPro" id="IPR016135">
    <property type="entry name" value="UBQ-conjugating_enzyme/RWD"/>
</dbReference>
<evidence type="ECO:0000313" key="12">
    <source>
        <dbReference type="Proteomes" id="UP000710432"/>
    </source>
</evidence>
<dbReference type="EC" id="2.3.2.23" evidence="2"/>
<dbReference type="AlphaFoldDB" id="A0A8J6GFG2"/>
<sequence length="153" mass="17819">MTASKRIAKELEDLLEQLPPYLRDLSGNDDNVLVWNMLLLPDQPPYNLKAFRLRIDFPREYPLKPPTLKFITKIYHPNVSEDGLVCLPLISIRNWKPYTKTYQVLEALIVLVGKPNPEEPVRLDLAELLTQNPEMFKRNAEEFTLKFGEDRPS</sequence>
<dbReference type="EMBL" id="JAATJU010023088">
    <property type="protein sequence ID" value="KAH0508818.1"/>
    <property type="molecule type" value="Genomic_DNA"/>
</dbReference>
<keyword evidence="3" id="KW-0808">Transferase</keyword>
<evidence type="ECO:0000256" key="9">
    <source>
        <dbReference type="RuleBase" id="RU362109"/>
    </source>
</evidence>
<gene>
    <name evidence="11" type="ORF">LTLLF_162015</name>
</gene>
<keyword evidence="6 9" id="KW-0067">ATP-binding</keyword>
<dbReference type="PANTHER" id="PTHR24067">
    <property type="entry name" value="UBIQUITIN-CONJUGATING ENZYME E2"/>
    <property type="match status" value="1"/>
</dbReference>
<dbReference type="InterPro" id="IPR000608">
    <property type="entry name" value="UBC"/>
</dbReference>
<dbReference type="Proteomes" id="UP000710432">
    <property type="component" value="Unassembled WGS sequence"/>
</dbReference>
<comment type="catalytic activity">
    <reaction evidence="1">
        <text>S-ubiquitinyl-[E1 ubiquitin-activating enzyme]-L-cysteine + [E2 ubiquitin-conjugating enzyme]-L-cysteine = [E1 ubiquitin-activating enzyme]-L-cysteine + S-ubiquitinyl-[E2 ubiquitin-conjugating enzyme]-L-cysteine.</text>
        <dbReference type="EC" id="2.3.2.23"/>
    </reaction>
</comment>
<evidence type="ECO:0000256" key="3">
    <source>
        <dbReference type="ARBA" id="ARBA00022679"/>
    </source>
</evidence>
<evidence type="ECO:0000256" key="7">
    <source>
        <dbReference type="ARBA" id="ARBA00043952"/>
    </source>
</evidence>
<evidence type="ECO:0000313" key="11">
    <source>
        <dbReference type="EMBL" id="KAH0508818.1"/>
    </source>
</evidence>
<dbReference type="FunFam" id="3.10.110.10:FF:000011">
    <property type="entry name" value="Ubiquitin-conjugating enzyme E2 L3"/>
    <property type="match status" value="1"/>
</dbReference>
<proteinExistence type="inferred from homology"/>
<comment type="caution">
    <text evidence="11">The sequence shown here is derived from an EMBL/GenBank/DDBJ whole genome shotgun (WGS) entry which is preliminary data.</text>
</comment>
<dbReference type="PROSITE" id="PS00183">
    <property type="entry name" value="UBC_1"/>
    <property type="match status" value="1"/>
</dbReference>
<evidence type="ECO:0000256" key="6">
    <source>
        <dbReference type="ARBA" id="ARBA00022840"/>
    </source>
</evidence>
<dbReference type="SUPFAM" id="SSF54495">
    <property type="entry name" value="UBC-like"/>
    <property type="match status" value="1"/>
</dbReference>
<dbReference type="Pfam" id="PF00179">
    <property type="entry name" value="UQ_con"/>
    <property type="match status" value="1"/>
</dbReference>
<keyword evidence="4 9" id="KW-0547">Nucleotide-binding</keyword>
<dbReference type="InterPro" id="IPR023313">
    <property type="entry name" value="UBQ-conjugating_AS"/>
</dbReference>
<evidence type="ECO:0000256" key="4">
    <source>
        <dbReference type="ARBA" id="ARBA00022741"/>
    </source>
</evidence>
<evidence type="ECO:0000256" key="5">
    <source>
        <dbReference type="ARBA" id="ARBA00022786"/>
    </source>
</evidence>
<name>A0A8J6GFG2_MICOH</name>
<comment type="similarity">
    <text evidence="9">Belongs to the ubiquitin-conjugating enzyme family.</text>
</comment>
<feature type="active site" description="Glycyl thioester intermediate" evidence="8">
    <location>
        <position position="86"/>
    </location>
</feature>
<accession>A0A8J6GFG2</accession>
<comment type="pathway">
    <text evidence="7">Protein modification.</text>
</comment>
<feature type="domain" description="UBC core" evidence="10">
    <location>
        <begin position="2"/>
        <end position="149"/>
    </location>
</feature>
<evidence type="ECO:0000259" key="10">
    <source>
        <dbReference type="PROSITE" id="PS50127"/>
    </source>
</evidence>
<evidence type="ECO:0000256" key="2">
    <source>
        <dbReference type="ARBA" id="ARBA00012486"/>
    </source>
</evidence>
<dbReference type="InterPro" id="IPR050113">
    <property type="entry name" value="Ub_conjugating_enzyme"/>
</dbReference>
<organism evidence="11 12">
    <name type="scientific">Microtus ochrogaster</name>
    <name type="common">Prairie vole</name>
    <dbReference type="NCBI Taxonomy" id="79684"/>
    <lineage>
        <taxon>Eukaryota</taxon>
        <taxon>Metazoa</taxon>
        <taxon>Chordata</taxon>
        <taxon>Craniata</taxon>
        <taxon>Vertebrata</taxon>
        <taxon>Euteleostomi</taxon>
        <taxon>Mammalia</taxon>
        <taxon>Eutheria</taxon>
        <taxon>Euarchontoglires</taxon>
        <taxon>Glires</taxon>
        <taxon>Rodentia</taxon>
        <taxon>Myomorpha</taxon>
        <taxon>Muroidea</taxon>
        <taxon>Cricetidae</taxon>
        <taxon>Arvicolinae</taxon>
        <taxon>Microtus</taxon>
    </lineage>
</organism>
<dbReference type="PROSITE" id="PS50127">
    <property type="entry name" value="UBC_2"/>
    <property type="match status" value="1"/>
</dbReference>
<dbReference type="GO" id="GO:0005524">
    <property type="term" value="F:ATP binding"/>
    <property type="evidence" value="ECO:0007669"/>
    <property type="project" value="UniProtKB-UniRule"/>
</dbReference>
<dbReference type="CDD" id="cd23801">
    <property type="entry name" value="UBCc_UBE2L3"/>
    <property type="match status" value="1"/>
</dbReference>
<reference evidence="11" key="1">
    <citation type="submission" date="2020-03" db="EMBL/GenBank/DDBJ databases">
        <title>Studies in the Genomics of Life Span.</title>
        <authorList>
            <person name="Glass D."/>
        </authorList>
    </citation>
    <scope>NUCLEOTIDE SEQUENCE</scope>
    <source>
        <strain evidence="11">LTLLF</strain>
        <tissue evidence="11">Muscle</tissue>
    </source>
</reference>